<sequence length="672" mass="77979">MHKFASHTSILAIGSGTFLYCYHQKRKLFKTVVADVSKSNAPCPSKEESESYVNIPVLPGEEIPEGPLLLSLCQVQVTFRHGARTPLHVIPKIEEAEFDPQFISREHQSTVFPYQRVSSVTNKPIGWSNYEKKLTSKLLRGGACYGALTSYGKDQMYQLGRTLRACYRDKLALCNYNPQDVIVKSSNIKRTVESAACVLAGLYTKNQLQQFAERNEPVKIFIPNEHYNILVPDTTNCEVLRKVNHSALLHPDFIPGMKEDRLKVEKHLAQMRQNLLECVEQVQAKINRYFEFENSLERTSEMNQFNQSYEHDPVLYPLFQERNYAILKINQFWYSVMLRHPVLNEFFKEEDYNVLAYLRGMEAEEFQGKFASGYRIHFYFDSNPYFYNKHLCKEVSYSGETISAKNISIAWKPQAENKEQPSCFFDWYTQKTTDKKDDIGFALCDIYINPLVNLELPAKYRDRGDLPLNFVFCKDDITSRLAQGWKHPAELEMYQKMIQNNATKLLYYAMTGQHDLERLTVTRLSAGPLLTEMVNSAEQFISGKSQYKMCLYSSHDSTLIALLEALGIWDGNWPPFASDIRLELHKELDRDQFYVRILYQGKVQRIRGQEEDFIHWTAFKRAISKYMIKEEEYAKICASNILEKIAKDILKHEEKEVVTKELQEQEATPAGM</sequence>
<reference evidence="3" key="1">
    <citation type="submission" date="2025-08" db="UniProtKB">
        <authorList>
            <consortium name="RefSeq"/>
        </authorList>
    </citation>
    <scope>IDENTIFICATION</scope>
</reference>
<comment type="similarity">
    <text evidence="1">Belongs to the histidine acid phosphatase family.</text>
</comment>
<dbReference type="RefSeq" id="XP_013077917.2">
    <property type="nucleotide sequence ID" value="XM_013222463.2"/>
</dbReference>
<gene>
    <name evidence="3" type="primary">LOC106063941</name>
</gene>
<dbReference type="KEGG" id="bgt:106063941"/>
<dbReference type="InterPro" id="IPR033379">
    <property type="entry name" value="Acid_Pase_AS"/>
</dbReference>
<dbReference type="SUPFAM" id="SSF53254">
    <property type="entry name" value="Phosphoglycerate mutase-like"/>
    <property type="match status" value="1"/>
</dbReference>
<accession>A0A9U8E905</accession>
<dbReference type="InterPro" id="IPR000560">
    <property type="entry name" value="His_Pase_clade-2"/>
</dbReference>
<evidence type="ECO:0000313" key="3">
    <source>
        <dbReference type="RefSeq" id="XP_013077917.2"/>
    </source>
</evidence>
<dbReference type="Gene3D" id="3.40.50.1240">
    <property type="entry name" value="Phosphoglycerate mutase-like"/>
    <property type="match status" value="2"/>
</dbReference>
<organism evidence="2 3">
    <name type="scientific">Biomphalaria glabrata</name>
    <name type="common">Bloodfluke planorb</name>
    <name type="synonym">Freshwater snail</name>
    <dbReference type="NCBI Taxonomy" id="6526"/>
    <lineage>
        <taxon>Eukaryota</taxon>
        <taxon>Metazoa</taxon>
        <taxon>Spiralia</taxon>
        <taxon>Lophotrochozoa</taxon>
        <taxon>Mollusca</taxon>
        <taxon>Gastropoda</taxon>
        <taxon>Heterobranchia</taxon>
        <taxon>Euthyneura</taxon>
        <taxon>Panpulmonata</taxon>
        <taxon>Hygrophila</taxon>
        <taxon>Lymnaeoidea</taxon>
        <taxon>Planorbidae</taxon>
        <taxon>Biomphalaria</taxon>
    </lineage>
</organism>
<dbReference type="PANTHER" id="PTHR11567">
    <property type="entry name" value="ACID PHOSPHATASE-RELATED"/>
    <property type="match status" value="1"/>
</dbReference>
<protein>
    <submittedName>
        <fullName evidence="3">Lysophosphatidic acid phosphatase type 6-like</fullName>
    </submittedName>
</protein>
<dbReference type="InterPro" id="IPR050645">
    <property type="entry name" value="Histidine_acid_phosphatase"/>
</dbReference>
<name>A0A9U8E905_BIOGL</name>
<evidence type="ECO:0000256" key="1">
    <source>
        <dbReference type="ARBA" id="ARBA00005375"/>
    </source>
</evidence>
<dbReference type="GO" id="GO:0005634">
    <property type="term" value="C:nucleus"/>
    <property type="evidence" value="ECO:0007669"/>
    <property type="project" value="InterPro"/>
</dbReference>
<dbReference type="AlphaFoldDB" id="A0A9U8E905"/>
<dbReference type="GeneID" id="106063941"/>
<dbReference type="GO" id="GO:0016791">
    <property type="term" value="F:phosphatase activity"/>
    <property type="evidence" value="ECO:0007669"/>
    <property type="project" value="TreeGrafter"/>
</dbReference>
<proteinExistence type="inferred from homology"/>
<evidence type="ECO:0000313" key="2">
    <source>
        <dbReference type="Proteomes" id="UP001165740"/>
    </source>
</evidence>
<dbReference type="Proteomes" id="UP001165740">
    <property type="component" value="Chromosome 18"/>
</dbReference>
<dbReference type="InterPro" id="IPR029033">
    <property type="entry name" value="His_PPase_superfam"/>
</dbReference>
<dbReference type="PANTHER" id="PTHR11567:SF202">
    <property type="entry name" value="LYSOPHOSPHATIDIC ACID PHOSPHATASE TYPE 6"/>
    <property type="match status" value="1"/>
</dbReference>
<dbReference type="Pfam" id="PF00328">
    <property type="entry name" value="His_Phos_2"/>
    <property type="match status" value="1"/>
</dbReference>
<dbReference type="CDD" id="cd07061">
    <property type="entry name" value="HP_HAP_like"/>
    <property type="match status" value="2"/>
</dbReference>
<dbReference type="GO" id="GO:0006334">
    <property type="term" value="P:nucleosome assembly"/>
    <property type="evidence" value="ECO:0007669"/>
    <property type="project" value="InterPro"/>
</dbReference>
<dbReference type="OrthoDB" id="10257284at2759"/>
<dbReference type="OMA" id="ICTGHIC"/>
<keyword evidence="2" id="KW-1185">Reference proteome</keyword>
<dbReference type="PROSITE" id="PS00778">
    <property type="entry name" value="HIS_ACID_PHOSPHAT_2"/>
    <property type="match status" value="1"/>
</dbReference>
<dbReference type="Gene3D" id="3.30.1120.90">
    <property type="entry name" value="Nucleosome assembly protein"/>
    <property type="match status" value="1"/>
</dbReference>